<evidence type="ECO:0000259" key="1">
    <source>
        <dbReference type="PROSITE" id="PS50995"/>
    </source>
</evidence>
<dbReference type="PROSITE" id="PS50995">
    <property type="entry name" value="HTH_MARR_2"/>
    <property type="match status" value="1"/>
</dbReference>
<dbReference type="Pfam" id="PF01047">
    <property type="entry name" value="MarR"/>
    <property type="match status" value="1"/>
</dbReference>
<dbReference type="InterPro" id="IPR039422">
    <property type="entry name" value="MarR/SlyA-like"/>
</dbReference>
<dbReference type="SUPFAM" id="SSF46785">
    <property type="entry name" value="Winged helix' DNA-binding domain"/>
    <property type="match status" value="1"/>
</dbReference>
<dbReference type="EMBL" id="BAAAFE010000008">
    <property type="protein sequence ID" value="GAA0865418.1"/>
    <property type="molecule type" value="Genomic_DNA"/>
</dbReference>
<dbReference type="RefSeq" id="WP_215353372.1">
    <property type="nucleotide sequence ID" value="NZ_BAAAFE010000008.1"/>
</dbReference>
<name>A0ABN1M7X2_9SPHN</name>
<dbReference type="PANTHER" id="PTHR33164">
    <property type="entry name" value="TRANSCRIPTIONAL REGULATOR, MARR FAMILY"/>
    <property type="match status" value="1"/>
</dbReference>
<dbReference type="InterPro" id="IPR036388">
    <property type="entry name" value="WH-like_DNA-bd_sf"/>
</dbReference>
<organism evidence="2 3">
    <name type="scientific">Sphingopyxis soli</name>
    <dbReference type="NCBI Taxonomy" id="592051"/>
    <lineage>
        <taxon>Bacteria</taxon>
        <taxon>Pseudomonadati</taxon>
        <taxon>Pseudomonadota</taxon>
        <taxon>Alphaproteobacteria</taxon>
        <taxon>Sphingomonadales</taxon>
        <taxon>Sphingomonadaceae</taxon>
        <taxon>Sphingopyxis</taxon>
    </lineage>
</organism>
<feature type="domain" description="HTH marR-type" evidence="1">
    <location>
        <begin position="46"/>
        <end position="165"/>
    </location>
</feature>
<protein>
    <recommendedName>
        <fullName evidence="1">HTH marR-type domain-containing protein</fullName>
    </recommendedName>
</protein>
<reference evidence="2 3" key="1">
    <citation type="journal article" date="2019" name="Int. J. Syst. Evol. Microbiol.">
        <title>The Global Catalogue of Microorganisms (GCM) 10K type strain sequencing project: providing services to taxonomists for standard genome sequencing and annotation.</title>
        <authorList>
            <consortium name="The Broad Institute Genomics Platform"/>
            <consortium name="The Broad Institute Genome Sequencing Center for Infectious Disease"/>
            <person name="Wu L."/>
            <person name="Ma J."/>
        </authorList>
    </citation>
    <scope>NUCLEOTIDE SEQUENCE [LARGE SCALE GENOMIC DNA]</scope>
    <source>
        <strain evidence="2 3">JCM 15910</strain>
    </source>
</reference>
<dbReference type="PANTHER" id="PTHR33164:SF57">
    <property type="entry name" value="MARR-FAMILY TRANSCRIPTIONAL REGULATOR"/>
    <property type="match status" value="1"/>
</dbReference>
<comment type="caution">
    <text evidence="2">The sequence shown here is derived from an EMBL/GenBank/DDBJ whole genome shotgun (WGS) entry which is preliminary data.</text>
</comment>
<dbReference type="Proteomes" id="UP001500738">
    <property type="component" value="Unassembled WGS sequence"/>
</dbReference>
<evidence type="ECO:0000313" key="2">
    <source>
        <dbReference type="EMBL" id="GAA0865418.1"/>
    </source>
</evidence>
<gene>
    <name evidence="2" type="ORF">GCM10009115_23880</name>
</gene>
<proteinExistence type="predicted"/>
<sequence>MQQFSNQEIAEIRSRIDQIHDMLAKGGDEQAQAAVPGFVLPTAEAQPRLVDQLALSIQVRRMRRTHFGTAQMFGPTWDMMLDLMLANANGRTLSASDLATGAGVPLSSGLRMIAALEAQGLVKRSIDERDRRRSLVRLTEAGTEKMASYFEKFGTAMRNGYTRAA</sequence>
<evidence type="ECO:0000313" key="3">
    <source>
        <dbReference type="Proteomes" id="UP001500738"/>
    </source>
</evidence>
<dbReference type="SMART" id="SM00347">
    <property type="entry name" value="HTH_MARR"/>
    <property type="match status" value="1"/>
</dbReference>
<dbReference type="InterPro" id="IPR036390">
    <property type="entry name" value="WH_DNA-bd_sf"/>
</dbReference>
<dbReference type="InterPro" id="IPR000835">
    <property type="entry name" value="HTH_MarR-typ"/>
</dbReference>
<accession>A0ABN1M7X2</accession>
<keyword evidence="3" id="KW-1185">Reference proteome</keyword>
<dbReference type="Gene3D" id="1.10.10.10">
    <property type="entry name" value="Winged helix-like DNA-binding domain superfamily/Winged helix DNA-binding domain"/>
    <property type="match status" value="1"/>
</dbReference>